<dbReference type="PANTHER" id="PTHR24043:SF8">
    <property type="entry name" value="EGF-LIKE DOMAIN-CONTAINING PROTEIN"/>
    <property type="match status" value="1"/>
</dbReference>
<feature type="transmembrane region" description="Helical" evidence="5">
    <location>
        <begin position="588"/>
        <end position="618"/>
    </location>
</feature>
<keyword evidence="2" id="KW-0479">Metal-binding</keyword>
<dbReference type="RefSeq" id="XP_055884560.1">
    <property type="nucleotide sequence ID" value="XM_056028585.1"/>
</dbReference>
<dbReference type="Gene3D" id="2.170.300.10">
    <property type="entry name" value="Tie2 ligand-binding domain superfamily"/>
    <property type="match status" value="1"/>
</dbReference>
<feature type="domain" description="EGF-like" evidence="7">
    <location>
        <begin position="543"/>
        <end position="577"/>
    </location>
</feature>
<dbReference type="Proteomes" id="UP001165740">
    <property type="component" value="Chromosome 5"/>
</dbReference>
<evidence type="ECO:0000256" key="2">
    <source>
        <dbReference type="ARBA" id="ARBA00022723"/>
    </source>
</evidence>
<evidence type="ECO:0000313" key="10">
    <source>
        <dbReference type="RefSeq" id="XP_055884560.1"/>
    </source>
</evidence>
<gene>
    <name evidence="10" type="primary">LOC106063275</name>
</gene>
<dbReference type="InterPro" id="IPR008979">
    <property type="entry name" value="Galactose-bd-like_sf"/>
</dbReference>
<feature type="domain" description="EGF-like" evidence="7">
    <location>
        <begin position="455"/>
        <end position="486"/>
    </location>
</feature>
<dbReference type="OMA" id="SENDKCK"/>
<dbReference type="SMART" id="SM00607">
    <property type="entry name" value="FTP"/>
    <property type="match status" value="1"/>
</dbReference>
<dbReference type="SMART" id="SM00181">
    <property type="entry name" value="EGF"/>
    <property type="match status" value="4"/>
</dbReference>
<feature type="chain" id="PRO_5040939201" evidence="6">
    <location>
        <begin position="20"/>
        <end position="687"/>
    </location>
</feature>
<dbReference type="SUPFAM" id="SSF49785">
    <property type="entry name" value="Galactose-binding domain-like"/>
    <property type="match status" value="1"/>
</dbReference>
<dbReference type="Pfam" id="PF22633">
    <property type="entry name" value="F5_F8_type_C_2"/>
    <property type="match status" value="1"/>
</dbReference>
<evidence type="ECO:0000259" key="7">
    <source>
        <dbReference type="SMART" id="SM00181"/>
    </source>
</evidence>
<accession>A0A9W3ABN2</accession>
<organism evidence="9 10">
    <name type="scientific">Biomphalaria glabrata</name>
    <name type="common">Bloodfluke planorb</name>
    <name type="synonym">Freshwater snail</name>
    <dbReference type="NCBI Taxonomy" id="6526"/>
    <lineage>
        <taxon>Eukaryota</taxon>
        <taxon>Metazoa</taxon>
        <taxon>Spiralia</taxon>
        <taxon>Lophotrochozoa</taxon>
        <taxon>Mollusca</taxon>
        <taxon>Gastropoda</taxon>
        <taxon>Heterobranchia</taxon>
        <taxon>Euthyneura</taxon>
        <taxon>Panpulmonata</taxon>
        <taxon>Hygrophila</taxon>
        <taxon>Lymnaeoidea</taxon>
        <taxon>Planorbidae</taxon>
        <taxon>Biomphalaria</taxon>
    </lineage>
</organism>
<dbReference type="PANTHER" id="PTHR24043">
    <property type="entry name" value="SCAVENGER RECEPTOR CLASS F"/>
    <property type="match status" value="1"/>
</dbReference>
<keyword evidence="5" id="KW-0812">Transmembrane</keyword>
<evidence type="ECO:0000259" key="8">
    <source>
        <dbReference type="SMART" id="SM00607"/>
    </source>
</evidence>
<dbReference type="OrthoDB" id="10252017at2759"/>
<dbReference type="InterPro" id="IPR000742">
    <property type="entry name" value="EGF"/>
</dbReference>
<evidence type="ECO:0000256" key="1">
    <source>
        <dbReference type="ARBA" id="ARBA00022536"/>
    </source>
</evidence>
<keyword evidence="5" id="KW-1133">Transmembrane helix</keyword>
<proteinExistence type="predicted"/>
<feature type="domain" description="EGF-like" evidence="7">
    <location>
        <begin position="501"/>
        <end position="532"/>
    </location>
</feature>
<feature type="domain" description="Fucolectin tachylectin-4 pentraxin-1" evidence="8">
    <location>
        <begin position="190"/>
        <end position="355"/>
    </location>
</feature>
<name>A0A9W3ABN2_BIOGL</name>
<feature type="domain" description="EGF-like" evidence="7">
    <location>
        <begin position="31"/>
        <end position="64"/>
    </location>
</feature>
<evidence type="ECO:0000256" key="6">
    <source>
        <dbReference type="SAM" id="SignalP"/>
    </source>
</evidence>
<protein>
    <submittedName>
        <fullName evidence="10">Uncharacterized protein LOC106063275</fullName>
    </submittedName>
</protein>
<sequence>MGNFFLLIMFGLYLDLGSLQEPSKSCDVRDFCQYKCQCNKDCKDDFQCSENDKCKRGWFGYRCQYQDWAVSGATVFTEPSGRRTEWMTDQDDNTCNNEEDLNSVTWRWEPSKAIPLTWTRLTVSKPHSLLNVTLQFTKEGTSEKSSCVNETLAEVNNNTLDRRCNDDVMITSLTLSGNLSSLCSFYISGGRNIAYKQNASQSSVYTDSKEYTADLAVDGNNNSNFYAGSCSHTKEETSPSWTLTLQSSYFIHRLILYNRENERKNSQNSFYTDGQADQWTGYAERLRGFVLDTYDMNLTKIGFYQDNNESGLPIYHINIKESMKTAVKVFTLRLLGNTKILTLCEVEAFGECPSGRWSLPCSKRCPASCPDTCDRDTGACNSICIGYSNPPQCNTVCTSGKWGINCRYNCSNRCAMAICNVETGWCDQGCHGYSDPPYCSSVCSSDRWGVNCSLRCSEHCHNHTCNPVSGECHRGCKPGYLLPDCTMECPKGQWGVNCTSTCSENCFNKLCNPKEGSCDFGCVEGFQTPDCLQNCFSGTYGRNCSYNCSSLCVNEECDPVNGACNRCPTGFKGHACELKIFRVEFTSFGIGIAVGSGAIFVVVLVVQLILCNTGVLLWRPRSRFAPDETNLQLEEAHTYDQILKKAHRDGEVNAGYETSVLTSPDWTEYSTAESVCAYVNAKQLPQL</sequence>
<dbReference type="GO" id="GO:0046872">
    <property type="term" value="F:metal ion binding"/>
    <property type="evidence" value="ECO:0007669"/>
    <property type="project" value="UniProtKB-KW"/>
</dbReference>
<keyword evidence="1" id="KW-0245">EGF-like domain</keyword>
<dbReference type="Gene3D" id="2.60.120.260">
    <property type="entry name" value="Galactose-binding domain-like"/>
    <property type="match status" value="1"/>
</dbReference>
<keyword evidence="6" id="KW-0732">Signal</keyword>
<feature type="signal peptide" evidence="6">
    <location>
        <begin position="1"/>
        <end position="19"/>
    </location>
</feature>
<evidence type="ECO:0000313" key="9">
    <source>
        <dbReference type="Proteomes" id="UP001165740"/>
    </source>
</evidence>
<dbReference type="GO" id="GO:0005044">
    <property type="term" value="F:scavenger receptor activity"/>
    <property type="evidence" value="ECO:0007669"/>
    <property type="project" value="InterPro"/>
</dbReference>
<evidence type="ECO:0000256" key="3">
    <source>
        <dbReference type="ARBA" id="ARBA00022837"/>
    </source>
</evidence>
<dbReference type="InterPro" id="IPR006585">
    <property type="entry name" value="FTP1"/>
</dbReference>
<dbReference type="GeneID" id="106063275"/>
<keyword evidence="4" id="KW-1015">Disulfide bond</keyword>
<keyword evidence="3" id="KW-0106">Calcium</keyword>
<evidence type="ECO:0000256" key="4">
    <source>
        <dbReference type="ARBA" id="ARBA00023157"/>
    </source>
</evidence>
<reference evidence="10" key="1">
    <citation type="submission" date="2025-08" db="UniProtKB">
        <authorList>
            <consortium name="RefSeq"/>
        </authorList>
    </citation>
    <scope>IDENTIFICATION</scope>
</reference>
<keyword evidence="9" id="KW-1185">Reference proteome</keyword>
<dbReference type="AlphaFoldDB" id="A0A9W3ABN2"/>
<evidence type="ECO:0000256" key="5">
    <source>
        <dbReference type="SAM" id="Phobius"/>
    </source>
</evidence>
<keyword evidence="5" id="KW-0472">Membrane</keyword>
<dbReference type="InterPro" id="IPR042635">
    <property type="entry name" value="MEGF10/SREC1/2-like"/>
</dbReference>